<evidence type="ECO:0000256" key="2">
    <source>
        <dbReference type="ARBA" id="ARBA00012415"/>
    </source>
</evidence>
<name>A0A0G0X3N8_9BACT</name>
<comment type="catalytic activity">
    <reaction evidence="5">
        <text>alpha-D-glucose 1-phosphate + UTP + H(+) = UDP-alpha-D-glucose + diphosphate</text>
        <dbReference type="Rhea" id="RHEA:19889"/>
        <dbReference type="ChEBI" id="CHEBI:15378"/>
        <dbReference type="ChEBI" id="CHEBI:33019"/>
        <dbReference type="ChEBI" id="CHEBI:46398"/>
        <dbReference type="ChEBI" id="CHEBI:58601"/>
        <dbReference type="ChEBI" id="CHEBI:58885"/>
        <dbReference type="EC" id="2.7.7.9"/>
    </reaction>
</comment>
<dbReference type="SUPFAM" id="SSF53448">
    <property type="entry name" value="Nucleotide-diphospho-sugar transferases"/>
    <property type="match status" value="1"/>
</dbReference>
<dbReference type="Gene3D" id="3.90.550.10">
    <property type="entry name" value="Spore Coat Polysaccharide Biosynthesis Protein SpsA, Chain A"/>
    <property type="match status" value="1"/>
</dbReference>
<dbReference type="EMBL" id="LCBY01000078">
    <property type="protein sequence ID" value="KKS19649.1"/>
    <property type="molecule type" value="Genomic_DNA"/>
</dbReference>
<dbReference type="PANTHER" id="PTHR43197">
    <property type="entry name" value="UTP--GLUCOSE-1-PHOSPHATE URIDYLYLTRANSFERASE"/>
    <property type="match status" value="1"/>
</dbReference>
<evidence type="ECO:0000256" key="3">
    <source>
        <dbReference type="ARBA" id="ARBA00022679"/>
    </source>
</evidence>
<evidence type="ECO:0000256" key="1">
    <source>
        <dbReference type="ARBA" id="ARBA00006890"/>
    </source>
</evidence>
<comment type="similarity">
    <text evidence="1">Belongs to the UDPGP type 2 family.</text>
</comment>
<evidence type="ECO:0000259" key="6">
    <source>
        <dbReference type="Pfam" id="PF00483"/>
    </source>
</evidence>
<dbReference type="InterPro" id="IPR005771">
    <property type="entry name" value="GalU_uridylyltTrfase_bac/arc"/>
</dbReference>
<proteinExistence type="inferred from homology"/>
<sequence>MATKVTKAIIPIAGLGTRFLPLSKVLPKEFFPLIDKPTIQYIIDEAKNSGIKEIIFVNRPEKKEIERYFTQYASNSPELEEILKDRGKNELLQELANLENDAKQVAFSYVLQQTQLGDGHAVLQAKQTANNEPCLVLFGDDIVHSEKPCSQQLIDVYDKYQSPVLALYRLPKNKLSSYGVVRVKEVAPRIFEILGIEEKPAPGKEPSDLAVVGKYVIDRNVFETLENNSCRADGEIRLAGAFNEMIKKGMKVYGYEFEGKWLECGNKLAYLKSNIYLSLQDPRFKEELKKFLAEEL</sequence>
<accession>A0A0G0X3N8</accession>
<dbReference type="EC" id="2.7.7.9" evidence="2"/>
<dbReference type="GO" id="GO:0006011">
    <property type="term" value="P:UDP-alpha-D-glucose metabolic process"/>
    <property type="evidence" value="ECO:0007669"/>
    <property type="project" value="InterPro"/>
</dbReference>
<dbReference type="PANTHER" id="PTHR43197:SF1">
    <property type="entry name" value="UTP--GLUCOSE-1-PHOSPHATE URIDYLYLTRANSFERASE"/>
    <property type="match status" value="1"/>
</dbReference>
<dbReference type="InterPro" id="IPR005835">
    <property type="entry name" value="NTP_transferase_dom"/>
</dbReference>
<reference evidence="7 8" key="1">
    <citation type="journal article" date="2015" name="Nature">
        <title>rRNA introns, odd ribosomes, and small enigmatic genomes across a large radiation of phyla.</title>
        <authorList>
            <person name="Brown C.T."/>
            <person name="Hug L.A."/>
            <person name="Thomas B.C."/>
            <person name="Sharon I."/>
            <person name="Castelle C.J."/>
            <person name="Singh A."/>
            <person name="Wilkins M.J."/>
            <person name="Williams K.H."/>
            <person name="Banfield J.F."/>
        </authorList>
    </citation>
    <scope>NUCLEOTIDE SEQUENCE [LARGE SCALE GENOMIC DNA]</scope>
</reference>
<organism evidence="7 8">
    <name type="scientific">Candidatus Roizmanbacteria bacterium GW2011_GWC2_41_7</name>
    <dbReference type="NCBI Taxonomy" id="1618487"/>
    <lineage>
        <taxon>Bacteria</taxon>
        <taxon>Candidatus Roizmaniibacteriota</taxon>
    </lineage>
</organism>
<protein>
    <recommendedName>
        <fullName evidence="2">UTP--glucose-1-phosphate uridylyltransferase</fullName>
        <ecNumber evidence="2">2.7.7.9</ecNumber>
    </recommendedName>
</protein>
<dbReference type="Pfam" id="PF00483">
    <property type="entry name" value="NTP_transferase"/>
    <property type="match status" value="1"/>
</dbReference>
<dbReference type="AlphaFoldDB" id="A0A0G0X3N8"/>
<evidence type="ECO:0000313" key="7">
    <source>
        <dbReference type="EMBL" id="KKS19649.1"/>
    </source>
</evidence>
<keyword evidence="3 7" id="KW-0808">Transferase</keyword>
<gene>
    <name evidence="7" type="ORF">UU78_C0078G0008</name>
</gene>
<evidence type="ECO:0000256" key="5">
    <source>
        <dbReference type="ARBA" id="ARBA00048128"/>
    </source>
</evidence>
<feature type="domain" description="Nucleotidyl transferase" evidence="6">
    <location>
        <begin position="7"/>
        <end position="274"/>
    </location>
</feature>
<dbReference type="Proteomes" id="UP000034371">
    <property type="component" value="Unassembled WGS sequence"/>
</dbReference>
<keyword evidence="4 7" id="KW-0548">Nucleotidyltransferase</keyword>
<dbReference type="InterPro" id="IPR029044">
    <property type="entry name" value="Nucleotide-diphossugar_trans"/>
</dbReference>
<dbReference type="PATRIC" id="fig|1618487.3.peg.901"/>
<comment type="caution">
    <text evidence="7">The sequence shown here is derived from an EMBL/GenBank/DDBJ whole genome shotgun (WGS) entry which is preliminary data.</text>
</comment>
<evidence type="ECO:0000313" key="8">
    <source>
        <dbReference type="Proteomes" id="UP000034371"/>
    </source>
</evidence>
<evidence type="ECO:0000256" key="4">
    <source>
        <dbReference type="ARBA" id="ARBA00022695"/>
    </source>
</evidence>
<dbReference type="GO" id="GO:0003983">
    <property type="term" value="F:UTP:glucose-1-phosphate uridylyltransferase activity"/>
    <property type="evidence" value="ECO:0007669"/>
    <property type="project" value="UniProtKB-EC"/>
</dbReference>